<dbReference type="PANTHER" id="PTHR43646">
    <property type="entry name" value="GLYCOSYLTRANSFERASE"/>
    <property type="match status" value="1"/>
</dbReference>
<dbReference type="InterPro" id="IPR001173">
    <property type="entry name" value="Glyco_trans_2-like"/>
</dbReference>
<dbReference type="Pfam" id="PF00535">
    <property type="entry name" value="Glycos_transf_2"/>
    <property type="match status" value="1"/>
</dbReference>
<gene>
    <name evidence="3" type="ORF">CMN54_14810</name>
</gene>
<evidence type="ECO:0000256" key="1">
    <source>
        <dbReference type="SAM" id="Phobius"/>
    </source>
</evidence>
<evidence type="ECO:0000313" key="4">
    <source>
        <dbReference type="Proteomes" id="UP000226525"/>
    </source>
</evidence>
<dbReference type="CDD" id="cd06423">
    <property type="entry name" value="CESA_like"/>
    <property type="match status" value="1"/>
</dbReference>
<keyword evidence="1" id="KW-0472">Membrane</keyword>
<keyword evidence="1" id="KW-1133">Transmembrane helix</keyword>
<proteinExistence type="predicted"/>
<dbReference type="Gene3D" id="3.90.550.10">
    <property type="entry name" value="Spore Coat Polysaccharide Biosynthesis Protein SpsA, Chain A"/>
    <property type="match status" value="1"/>
</dbReference>
<protein>
    <recommendedName>
        <fullName evidence="2">Glycosyltransferase 2-like domain-containing protein</fullName>
    </recommendedName>
</protein>
<evidence type="ECO:0000259" key="2">
    <source>
        <dbReference type="Pfam" id="PF00535"/>
    </source>
</evidence>
<name>A0A2D6YNB3_9DELT</name>
<dbReference type="PANTHER" id="PTHR43646:SF3">
    <property type="entry name" value="SLR1566 PROTEIN"/>
    <property type="match status" value="1"/>
</dbReference>
<feature type="transmembrane region" description="Helical" evidence="1">
    <location>
        <begin position="310"/>
        <end position="330"/>
    </location>
</feature>
<dbReference type="EMBL" id="NZEX01000180">
    <property type="protein sequence ID" value="MAH64681.1"/>
    <property type="molecule type" value="Genomic_DNA"/>
</dbReference>
<dbReference type="InterPro" id="IPR029044">
    <property type="entry name" value="Nucleotide-diphossugar_trans"/>
</dbReference>
<comment type="caution">
    <text evidence="3">The sequence shown here is derived from an EMBL/GenBank/DDBJ whole genome shotgun (WGS) entry which is preliminary data.</text>
</comment>
<dbReference type="AlphaFoldDB" id="A0A2D6YNB3"/>
<evidence type="ECO:0000313" key="3">
    <source>
        <dbReference type="EMBL" id="MAH64681.1"/>
    </source>
</evidence>
<accession>A0A2D6YNB3</accession>
<dbReference type="SUPFAM" id="SSF53448">
    <property type="entry name" value="Nucleotide-diphospho-sugar transferases"/>
    <property type="match status" value="1"/>
</dbReference>
<sequence length="388" mass="43959">MSDILCSFETLLFLGCLPWYFVASGIWLSLKHIQSLPLISSDGDSSYPRLSIIIAARNEAHTIETALKSVLAQNYPNLEIILVNDRSTDKTDKILEKLAEKDPRVLIHHVEELPPGWLGKVHAMQQGFLKSTGQWLLFTDADVHFQEGCLDRIIDTAETSSVDYLCVVPEVQARQNLLRALYTVSLSGFFLTTRIWEVKKQNAFVGVGACGLVRRSLLEKSPGLPWLKMEVVDDLAIAQLLWQSGGKLDVYWGRDCLGVEWYPSMGDLIRGLEKNLFAGAQYQYWRALIGIIGILFIAVAPWLSIFAGNWLLSLTAVGAFSVYWLAWIPGNKVQRVGLLERLISPLLLFVVAWALARSTFITWRQNGIRWRETYYSIANLRRGQRLRF</sequence>
<dbReference type="Proteomes" id="UP000226525">
    <property type="component" value="Unassembled WGS sequence"/>
</dbReference>
<reference evidence="4" key="1">
    <citation type="submission" date="2017-09" db="EMBL/GenBank/DDBJ databases">
        <title>The Reconstruction of 2,631 Draft Metagenome-Assembled Genomes from the Global Oceans.</title>
        <authorList>
            <person name="Tully B.J."/>
            <person name="Graham E.D."/>
            <person name="Heidelberg J.F."/>
        </authorList>
    </citation>
    <scope>NUCLEOTIDE SEQUENCE [LARGE SCALE GENOMIC DNA]</scope>
</reference>
<feature type="domain" description="Glycosyltransferase 2-like" evidence="2">
    <location>
        <begin position="51"/>
        <end position="220"/>
    </location>
</feature>
<feature type="transmembrane region" description="Helical" evidence="1">
    <location>
        <begin position="12"/>
        <end position="30"/>
    </location>
</feature>
<feature type="transmembrane region" description="Helical" evidence="1">
    <location>
        <begin position="342"/>
        <end position="363"/>
    </location>
</feature>
<organism evidence="3 4">
    <name type="scientific">SAR324 cluster bacterium</name>
    <dbReference type="NCBI Taxonomy" id="2024889"/>
    <lineage>
        <taxon>Bacteria</taxon>
        <taxon>Deltaproteobacteria</taxon>
        <taxon>SAR324 cluster</taxon>
    </lineage>
</organism>
<feature type="transmembrane region" description="Helical" evidence="1">
    <location>
        <begin position="284"/>
        <end position="304"/>
    </location>
</feature>
<keyword evidence="1" id="KW-0812">Transmembrane</keyword>